<gene>
    <name evidence="4" type="ORF">ONZ51_g8106</name>
</gene>
<dbReference type="InterPro" id="IPR045339">
    <property type="entry name" value="DUF6534"/>
</dbReference>
<evidence type="ECO:0000256" key="1">
    <source>
        <dbReference type="SAM" id="MobiDB-lite"/>
    </source>
</evidence>
<feature type="domain" description="DUF6534" evidence="3">
    <location>
        <begin position="290"/>
        <end position="377"/>
    </location>
</feature>
<keyword evidence="2" id="KW-1133">Transmembrane helix</keyword>
<sequence>MSNGENAGIVAYLARCLGAECRRSADPILSITHQGQCPSEPLHRQLQHLLTLPSASLQSGKDRSSATALLYPSGTGRASPGFPRTTSTLDAAIARADMSVFSTTGASMSADSLTIFPRDPSAPPLPTRAELDSSIGALLIGTFIATMIYGLTLCQTFWYYQMYPRDVRIIKIFVPMLLFVETMHTVLTFDSCYFYLVINYMSPSGLLVFRWSLQLLVPLTGVTSMMCQLFYARRVWLFGVHHRKYVILATAFVIAKISCTIYASVRCYESNKIIALEESSWVIAAAYGCATIVDGILTGTLIYVLLKSRSGLKQSDSVVQTLVTYTINTGLLTSIVSVAVFILALILPHGLIWAAVTFVSNKLNANAVLAALNTRRSVSARLFADDAELETIGAQLHGRRAHPAPTLTTGRVPETPPQISIKFRTMASTTSGSGTESSAAPTYCATDAHEEHDLVQIKARRDEEEVDAKGVTQGGDAA</sequence>
<dbReference type="Pfam" id="PF20152">
    <property type="entry name" value="DUF6534"/>
    <property type="match status" value="1"/>
</dbReference>
<feature type="transmembrane region" description="Helical" evidence="2">
    <location>
        <begin position="245"/>
        <end position="265"/>
    </location>
</feature>
<dbReference type="EMBL" id="JAPEVG010000236">
    <property type="protein sequence ID" value="KAJ8473058.1"/>
    <property type="molecule type" value="Genomic_DNA"/>
</dbReference>
<feature type="transmembrane region" description="Helical" evidence="2">
    <location>
        <begin position="318"/>
        <end position="346"/>
    </location>
</feature>
<feature type="transmembrane region" description="Helical" evidence="2">
    <location>
        <begin position="285"/>
        <end position="306"/>
    </location>
</feature>
<keyword evidence="2" id="KW-0472">Membrane</keyword>
<name>A0AAD7XB39_9APHY</name>
<dbReference type="PANTHER" id="PTHR40465:SF1">
    <property type="entry name" value="DUF6534 DOMAIN-CONTAINING PROTEIN"/>
    <property type="match status" value="1"/>
</dbReference>
<evidence type="ECO:0000313" key="5">
    <source>
        <dbReference type="Proteomes" id="UP001215151"/>
    </source>
</evidence>
<accession>A0AAD7XB39</accession>
<comment type="caution">
    <text evidence="4">The sequence shown here is derived from an EMBL/GenBank/DDBJ whole genome shotgun (WGS) entry which is preliminary data.</text>
</comment>
<organism evidence="4 5">
    <name type="scientific">Trametes cubensis</name>
    <dbReference type="NCBI Taxonomy" id="1111947"/>
    <lineage>
        <taxon>Eukaryota</taxon>
        <taxon>Fungi</taxon>
        <taxon>Dikarya</taxon>
        <taxon>Basidiomycota</taxon>
        <taxon>Agaricomycotina</taxon>
        <taxon>Agaricomycetes</taxon>
        <taxon>Polyporales</taxon>
        <taxon>Polyporaceae</taxon>
        <taxon>Trametes</taxon>
    </lineage>
</organism>
<proteinExistence type="predicted"/>
<feature type="transmembrane region" description="Helical" evidence="2">
    <location>
        <begin position="208"/>
        <end position="233"/>
    </location>
</feature>
<keyword evidence="5" id="KW-1185">Reference proteome</keyword>
<dbReference type="AlphaFoldDB" id="A0AAD7XB39"/>
<evidence type="ECO:0000313" key="4">
    <source>
        <dbReference type="EMBL" id="KAJ8473058.1"/>
    </source>
</evidence>
<evidence type="ECO:0000256" key="2">
    <source>
        <dbReference type="SAM" id="Phobius"/>
    </source>
</evidence>
<dbReference type="PANTHER" id="PTHR40465">
    <property type="entry name" value="CHROMOSOME 1, WHOLE GENOME SHOTGUN SEQUENCE"/>
    <property type="match status" value="1"/>
</dbReference>
<feature type="transmembrane region" description="Helical" evidence="2">
    <location>
        <begin position="172"/>
        <end position="196"/>
    </location>
</feature>
<feature type="transmembrane region" description="Helical" evidence="2">
    <location>
        <begin position="135"/>
        <end position="160"/>
    </location>
</feature>
<reference evidence="4" key="1">
    <citation type="submission" date="2022-11" db="EMBL/GenBank/DDBJ databases">
        <title>Genome Sequence of Cubamyces cubensis.</title>
        <authorList>
            <person name="Buettner E."/>
        </authorList>
    </citation>
    <scope>NUCLEOTIDE SEQUENCE</scope>
    <source>
        <strain evidence="4">MPL-01</strain>
    </source>
</reference>
<evidence type="ECO:0000259" key="3">
    <source>
        <dbReference type="Pfam" id="PF20152"/>
    </source>
</evidence>
<feature type="transmembrane region" description="Helical" evidence="2">
    <location>
        <begin position="352"/>
        <end position="372"/>
    </location>
</feature>
<dbReference type="Proteomes" id="UP001215151">
    <property type="component" value="Unassembled WGS sequence"/>
</dbReference>
<protein>
    <recommendedName>
        <fullName evidence="3">DUF6534 domain-containing protein</fullName>
    </recommendedName>
</protein>
<keyword evidence="2" id="KW-0812">Transmembrane</keyword>
<feature type="region of interest" description="Disordered" evidence="1">
    <location>
        <begin position="458"/>
        <end position="478"/>
    </location>
</feature>